<dbReference type="AlphaFoldDB" id="A0A9P5UEM4"/>
<dbReference type="EMBL" id="JADNRY010000006">
    <property type="protein sequence ID" value="KAF9076384.1"/>
    <property type="molecule type" value="Genomic_DNA"/>
</dbReference>
<proteinExistence type="predicted"/>
<evidence type="ECO:0000313" key="2">
    <source>
        <dbReference type="EMBL" id="KAF9076384.1"/>
    </source>
</evidence>
<evidence type="ECO:0000256" key="1">
    <source>
        <dbReference type="SAM" id="MobiDB-lite"/>
    </source>
</evidence>
<evidence type="ECO:0000313" key="3">
    <source>
        <dbReference type="Proteomes" id="UP000772434"/>
    </source>
</evidence>
<organism evidence="2 3">
    <name type="scientific">Rhodocollybia butyracea</name>
    <dbReference type="NCBI Taxonomy" id="206335"/>
    <lineage>
        <taxon>Eukaryota</taxon>
        <taxon>Fungi</taxon>
        <taxon>Dikarya</taxon>
        <taxon>Basidiomycota</taxon>
        <taxon>Agaricomycotina</taxon>
        <taxon>Agaricomycetes</taxon>
        <taxon>Agaricomycetidae</taxon>
        <taxon>Agaricales</taxon>
        <taxon>Marasmiineae</taxon>
        <taxon>Omphalotaceae</taxon>
        <taxon>Rhodocollybia</taxon>
    </lineage>
</organism>
<accession>A0A9P5UEM4</accession>
<feature type="region of interest" description="Disordered" evidence="1">
    <location>
        <begin position="32"/>
        <end position="56"/>
    </location>
</feature>
<feature type="compositionally biased region" description="Low complexity" evidence="1">
    <location>
        <begin position="34"/>
        <end position="47"/>
    </location>
</feature>
<sequence length="151" mass="16935">MLQFRAASRLAFIQSVRLLTYQRPHRYLQPLQYSPPSERLISSSSSRHNSESDLPSPAELRARLGKTKAVQKIQDSPEAMEAMQALMQVLQKEGVDLSTGKPPSVMTMMKLGMKKDVREALTTVGETLRKIGVDPSDKATINEFMQAMKKD</sequence>
<reference evidence="2" key="1">
    <citation type="submission" date="2020-11" db="EMBL/GenBank/DDBJ databases">
        <authorList>
            <consortium name="DOE Joint Genome Institute"/>
            <person name="Ahrendt S."/>
            <person name="Riley R."/>
            <person name="Andreopoulos W."/>
            <person name="Labutti K."/>
            <person name="Pangilinan J."/>
            <person name="Ruiz-Duenas F.J."/>
            <person name="Barrasa J.M."/>
            <person name="Sanchez-Garcia M."/>
            <person name="Camarero S."/>
            <person name="Miyauchi S."/>
            <person name="Serrano A."/>
            <person name="Linde D."/>
            <person name="Babiker R."/>
            <person name="Drula E."/>
            <person name="Ayuso-Fernandez I."/>
            <person name="Pacheco R."/>
            <person name="Padilla G."/>
            <person name="Ferreira P."/>
            <person name="Barriuso J."/>
            <person name="Kellner H."/>
            <person name="Castanera R."/>
            <person name="Alfaro M."/>
            <person name="Ramirez L."/>
            <person name="Pisabarro A.G."/>
            <person name="Kuo A."/>
            <person name="Tritt A."/>
            <person name="Lipzen A."/>
            <person name="He G."/>
            <person name="Yan M."/>
            <person name="Ng V."/>
            <person name="Cullen D."/>
            <person name="Martin F."/>
            <person name="Rosso M.-N."/>
            <person name="Henrissat B."/>
            <person name="Hibbett D."/>
            <person name="Martinez A.T."/>
            <person name="Grigoriev I.V."/>
        </authorList>
    </citation>
    <scope>NUCLEOTIDE SEQUENCE</scope>
    <source>
        <strain evidence="2">AH 40177</strain>
    </source>
</reference>
<name>A0A9P5UEM4_9AGAR</name>
<comment type="caution">
    <text evidence="2">The sequence shown here is derived from an EMBL/GenBank/DDBJ whole genome shotgun (WGS) entry which is preliminary data.</text>
</comment>
<protein>
    <submittedName>
        <fullName evidence="2">Uncharacterized protein</fullName>
    </submittedName>
</protein>
<dbReference type="Proteomes" id="UP000772434">
    <property type="component" value="Unassembled WGS sequence"/>
</dbReference>
<gene>
    <name evidence="2" type="ORF">BDP27DRAFT_1313245</name>
</gene>
<dbReference type="OrthoDB" id="10008801at2759"/>
<keyword evidence="3" id="KW-1185">Reference proteome</keyword>